<accession>A0A6I4W5Y6</accession>
<dbReference type="OrthoDB" id="3689934at2"/>
<reference evidence="1 2" key="1">
    <citation type="submission" date="2019-12" db="EMBL/GenBank/DDBJ databases">
        <title>Nocardia macrotermitis sp. nov. and Nocardia aurantia sp. nov., isolated from the gut of the fungus growing-termite Macrotermes natalensis.</title>
        <authorList>
            <person name="Christine B."/>
            <person name="Rene B."/>
        </authorList>
    </citation>
    <scope>NUCLEOTIDE SEQUENCE [LARGE SCALE GENOMIC DNA]</scope>
    <source>
        <strain evidence="1 2">DSM 102126</strain>
    </source>
</reference>
<dbReference type="RefSeq" id="WP_161100857.1">
    <property type="nucleotide sequence ID" value="NZ_JBHLYI010000009.1"/>
</dbReference>
<dbReference type="AlphaFoldDB" id="A0A6I4W5Y6"/>
<organism evidence="1 2">
    <name type="scientific">Actinomadura rayongensis</name>
    <dbReference type="NCBI Taxonomy" id="1429076"/>
    <lineage>
        <taxon>Bacteria</taxon>
        <taxon>Bacillati</taxon>
        <taxon>Actinomycetota</taxon>
        <taxon>Actinomycetes</taxon>
        <taxon>Streptosporangiales</taxon>
        <taxon>Thermomonosporaceae</taxon>
        <taxon>Actinomadura</taxon>
    </lineage>
</organism>
<sequence length="206" mass="23041">MTVREPSGQGVAAGRWGLVPWITAWSSEEALPRQVVVRGRGIGYADETRADRDVDGVLWGRNITSPGQGTPLFKAVHPVRQRRAMREVLCQVCGAPCRRDAVWLLSADEYAFGPWPAPIHTVQPPLCPECVAGPVRLCPHFRRGHVLVRARRFSLAGVGGMLYRRTPWGPRAVERTTVRYGDPEIRWMVAGQLITTLYEYTVARDE</sequence>
<dbReference type="Proteomes" id="UP000431901">
    <property type="component" value="Unassembled WGS sequence"/>
</dbReference>
<evidence type="ECO:0000313" key="2">
    <source>
        <dbReference type="Proteomes" id="UP000431901"/>
    </source>
</evidence>
<keyword evidence="2" id="KW-1185">Reference proteome</keyword>
<proteinExistence type="predicted"/>
<protein>
    <submittedName>
        <fullName evidence="1">Uncharacterized protein</fullName>
    </submittedName>
</protein>
<evidence type="ECO:0000313" key="1">
    <source>
        <dbReference type="EMBL" id="MXQ62564.1"/>
    </source>
</evidence>
<gene>
    <name evidence="1" type="ORF">GQ466_00775</name>
</gene>
<dbReference type="EMBL" id="WUTW01000001">
    <property type="protein sequence ID" value="MXQ62564.1"/>
    <property type="molecule type" value="Genomic_DNA"/>
</dbReference>
<comment type="caution">
    <text evidence="1">The sequence shown here is derived from an EMBL/GenBank/DDBJ whole genome shotgun (WGS) entry which is preliminary data.</text>
</comment>
<name>A0A6I4W5Y6_9ACTN</name>